<dbReference type="PRINTS" id="PR00420">
    <property type="entry name" value="RNGMNOXGNASE"/>
</dbReference>
<proteinExistence type="predicted"/>
<dbReference type="Pfam" id="PF01494">
    <property type="entry name" value="FAD_binding_3"/>
    <property type="match status" value="1"/>
</dbReference>
<dbReference type="Pfam" id="PF21274">
    <property type="entry name" value="Rng_hyd_C"/>
    <property type="match status" value="1"/>
</dbReference>
<comment type="cofactor">
    <cofactor evidence="1">
        <name>FAD</name>
        <dbReference type="ChEBI" id="CHEBI:57692"/>
    </cofactor>
</comment>
<dbReference type="PANTHER" id="PTHR43004">
    <property type="entry name" value="TRK SYSTEM POTASSIUM UPTAKE PROTEIN"/>
    <property type="match status" value="1"/>
</dbReference>
<dbReference type="Proteomes" id="UP000003963">
    <property type="component" value="Unassembled WGS sequence"/>
</dbReference>
<dbReference type="AlphaFoldDB" id="D9WLI5"/>
<dbReference type="InterPro" id="IPR036188">
    <property type="entry name" value="FAD/NAD-bd_sf"/>
</dbReference>
<keyword evidence="2" id="KW-0285">Flavoprotein</keyword>
<name>D9WLI5_9ACTN</name>
<dbReference type="GO" id="GO:0071949">
    <property type="term" value="F:FAD binding"/>
    <property type="evidence" value="ECO:0007669"/>
    <property type="project" value="InterPro"/>
</dbReference>
<keyword evidence="5" id="KW-0560">Oxidoreductase</keyword>
<dbReference type="Gene3D" id="3.50.50.60">
    <property type="entry name" value="FAD/NAD(P)-binding domain"/>
    <property type="match status" value="1"/>
</dbReference>
<accession>D9WLI5</accession>
<keyword evidence="3" id="KW-0274">FAD</keyword>
<keyword evidence="6" id="KW-1185">Reference proteome</keyword>
<evidence type="ECO:0000313" key="5">
    <source>
        <dbReference type="EMBL" id="EFL21588.1"/>
    </source>
</evidence>
<sequence length="504" mass="52508">MTMNVNQDADVTVVGAGPVGLVLAAELALAGATVQVLERRAEPDQAMKAGAINVPTAEALDRRGLLPAAEQVQRELLSPPDDGRPARFTGHFAGMVLDPDRVDWSDADLAGHTAVDGARLVPQRELEALLAGHVARLGIPVRRGVEVTALEDTGDGVLVGTTAGPVRTGWLVGCDGGRSTVRRLAGIDFPGTDPELTGILAVADVADPSVLGSGWAWSTRGAYRYGPQPGRVVTVEFDGPPADRSAPVTLEEVQTSLRRVSGTDVTLTALRAAATRWTDNARQAAAYRSGRVLLAGDAAHVHSPFGGQGLSLGVGDAMNLGWKLGAVVAGWAPDGLLDTYDAERRPLGAWVLDWTRAQTGVMRGDAKSAALREVVGDLLSTREGATYAVKKISGVTQRVDLPGDHPLIGRFVPDLCLGDGSRLVDHGHGGGFLLLDRTPDGAFARRAAAWDGRVSSVTDDQATPTGVLVRPDGVVAWAADTAAVTGLEAALHRWAGAPLTCGRS</sequence>
<dbReference type="STRING" id="457427.SSOG_01300"/>
<organism evidence="5 6">
    <name type="scientific">Streptomyces himastatinicus ATCC 53653</name>
    <dbReference type="NCBI Taxonomy" id="457427"/>
    <lineage>
        <taxon>Bacteria</taxon>
        <taxon>Bacillati</taxon>
        <taxon>Actinomycetota</taxon>
        <taxon>Actinomycetes</taxon>
        <taxon>Kitasatosporales</taxon>
        <taxon>Streptomycetaceae</taxon>
        <taxon>Streptomyces</taxon>
        <taxon>Streptomyces violaceusniger group</taxon>
    </lineage>
</organism>
<dbReference type="HOGENOM" id="CLU_009665_20_1_11"/>
<evidence type="ECO:0000256" key="3">
    <source>
        <dbReference type="ARBA" id="ARBA00022827"/>
    </source>
</evidence>
<dbReference type="Gene3D" id="3.30.70.2450">
    <property type="match status" value="1"/>
</dbReference>
<keyword evidence="5" id="KW-0503">Monooxygenase</keyword>
<evidence type="ECO:0000256" key="1">
    <source>
        <dbReference type="ARBA" id="ARBA00001974"/>
    </source>
</evidence>
<feature type="domain" description="FAD-binding" evidence="4">
    <location>
        <begin position="9"/>
        <end position="354"/>
    </location>
</feature>
<evidence type="ECO:0000256" key="2">
    <source>
        <dbReference type="ARBA" id="ARBA00022630"/>
    </source>
</evidence>
<reference evidence="5 6" key="1">
    <citation type="submission" date="2009-02" db="EMBL/GenBank/DDBJ databases">
        <title>Annotation of Streptomyces hygroscopicus strain ATCC 53653.</title>
        <authorList>
            <consortium name="The Broad Institute Genome Sequencing Platform"/>
            <consortium name="Broad Institute Microbial Sequencing Center"/>
            <person name="Fischbach M."/>
            <person name="Godfrey P."/>
            <person name="Ward D."/>
            <person name="Young S."/>
            <person name="Zeng Q."/>
            <person name="Koehrsen M."/>
            <person name="Alvarado L."/>
            <person name="Berlin A.M."/>
            <person name="Bochicchio J."/>
            <person name="Borenstein D."/>
            <person name="Chapman S.B."/>
            <person name="Chen Z."/>
            <person name="Engels R."/>
            <person name="Freedman E."/>
            <person name="Gellesch M."/>
            <person name="Goldberg J."/>
            <person name="Griggs A."/>
            <person name="Gujja S."/>
            <person name="Heilman E.R."/>
            <person name="Heiman D.I."/>
            <person name="Hepburn T.A."/>
            <person name="Howarth C."/>
            <person name="Jen D."/>
            <person name="Larson L."/>
            <person name="Lewis B."/>
            <person name="Mehta T."/>
            <person name="Park D."/>
            <person name="Pearson M."/>
            <person name="Richards J."/>
            <person name="Roberts A."/>
            <person name="Saif S."/>
            <person name="Shea T.D."/>
            <person name="Shenoy N."/>
            <person name="Sisk P."/>
            <person name="Stolte C."/>
            <person name="Sykes S.N."/>
            <person name="Thomson T."/>
            <person name="Walk T."/>
            <person name="White J."/>
            <person name="Yandava C."/>
            <person name="Straight P."/>
            <person name="Clardy J."/>
            <person name="Hung D."/>
            <person name="Kolter R."/>
            <person name="Mekalanos J."/>
            <person name="Walker S."/>
            <person name="Walsh C.T."/>
            <person name="Wieland-Brown L.C."/>
            <person name="Haas B."/>
            <person name="Nusbaum C."/>
            <person name="Birren B."/>
        </authorList>
    </citation>
    <scope>NUCLEOTIDE SEQUENCE [LARGE SCALE GENOMIC DNA]</scope>
    <source>
        <strain evidence="5 6">ATCC 53653</strain>
    </source>
</reference>
<dbReference type="Gene3D" id="3.40.30.120">
    <property type="match status" value="1"/>
</dbReference>
<dbReference type="GO" id="GO:0016709">
    <property type="term" value="F:oxidoreductase activity, acting on paired donors, with incorporation or reduction of molecular oxygen, NAD(P)H as one donor, and incorporation of one atom of oxygen"/>
    <property type="evidence" value="ECO:0007669"/>
    <property type="project" value="UniProtKB-ARBA"/>
</dbReference>
<dbReference type="InterPro" id="IPR050641">
    <property type="entry name" value="RIFMO-like"/>
</dbReference>
<gene>
    <name evidence="5" type="ORF">SSOG_01300</name>
</gene>
<dbReference type="EMBL" id="GG657754">
    <property type="protein sequence ID" value="EFL21588.1"/>
    <property type="molecule type" value="Genomic_DNA"/>
</dbReference>
<dbReference type="SUPFAM" id="SSF51905">
    <property type="entry name" value="FAD/NAD(P)-binding domain"/>
    <property type="match status" value="1"/>
</dbReference>
<evidence type="ECO:0000259" key="4">
    <source>
        <dbReference type="Pfam" id="PF01494"/>
    </source>
</evidence>
<dbReference type="InterPro" id="IPR002938">
    <property type="entry name" value="FAD-bd"/>
</dbReference>
<protein>
    <submittedName>
        <fullName evidence="5">Monooxygenase, FAD-binding</fullName>
    </submittedName>
</protein>
<dbReference type="PANTHER" id="PTHR43004:SF19">
    <property type="entry name" value="BINDING MONOOXYGENASE, PUTATIVE (JCVI)-RELATED"/>
    <property type="match status" value="1"/>
</dbReference>
<evidence type="ECO:0000313" key="6">
    <source>
        <dbReference type="Proteomes" id="UP000003963"/>
    </source>
</evidence>